<keyword evidence="3" id="KW-1185">Reference proteome</keyword>
<feature type="region of interest" description="Disordered" evidence="1">
    <location>
        <begin position="33"/>
        <end position="61"/>
    </location>
</feature>
<evidence type="ECO:0000313" key="3">
    <source>
        <dbReference type="Proteomes" id="UP000789833"/>
    </source>
</evidence>
<evidence type="ECO:0000313" key="2">
    <source>
        <dbReference type="EMBL" id="CAG9621984.1"/>
    </source>
</evidence>
<name>A0ABN8A9W8_9BACI</name>
<organism evidence="2 3">
    <name type="scientific">Sutcliffiella rhizosphaerae</name>
    <dbReference type="NCBI Taxonomy" id="2880967"/>
    <lineage>
        <taxon>Bacteria</taxon>
        <taxon>Bacillati</taxon>
        <taxon>Bacillota</taxon>
        <taxon>Bacilli</taxon>
        <taxon>Bacillales</taxon>
        <taxon>Bacillaceae</taxon>
        <taxon>Sutcliffiella</taxon>
    </lineage>
</organism>
<sequence>MKENELLACNEELAKELFNKELQIIVTDGVMASNNNMVDSTKNTRGLSNPDNHPTNEREHT</sequence>
<feature type="compositionally biased region" description="Polar residues" evidence="1">
    <location>
        <begin position="33"/>
        <end position="53"/>
    </location>
</feature>
<dbReference type="RefSeq" id="WP_230502049.1">
    <property type="nucleotide sequence ID" value="NZ_CAKJTJ010000015.1"/>
</dbReference>
<dbReference type="EMBL" id="CAKJTJ010000015">
    <property type="protein sequence ID" value="CAG9621984.1"/>
    <property type="molecule type" value="Genomic_DNA"/>
</dbReference>
<evidence type="ECO:0000256" key="1">
    <source>
        <dbReference type="SAM" id="MobiDB-lite"/>
    </source>
</evidence>
<proteinExistence type="predicted"/>
<comment type="caution">
    <text evidence="2">The sequence shown here is derived from an EMBL/GenBank/DDBJ whole genome shotgun (WGS) entry which is preliminary data.</text>
</comment>
<accession>A0ABN8A9W8</accession>
<protein>
    <recommendedName>
        <fullName evidence="4">Transposase</fullName>
    </recommendedName>
</protein>
<dbReference type="Proteomes" id="UP000789833">
    <property type="component" value="Unassembled WGS sequence"/>
</dbReference>
<gene>
    <name evidence="2" type="ORF">BACCIP111883_02775</name>
</gene>
<evidence type="ECO:0008006" key="4">
    <source>
        <dbReference type="Google" id="ProtNLM"/>
    </source>
</evidence>
<reference evidence="2 3" key="1">
    <citation type="submission" date="2021-10" db="EMBL/GenBank/DDBJ databases">
        <authorList>
            <person name="Criscuolo A."/>
        </authorList>
    </citation>
    <scope>NUCLEOTIDE SEQUENCE [LARGE SCALE GENOMIC DNA]</scope>
    <source>
        <strain evidence="3">CIP 111883</strain>
    </source>
</reference>